<dbReference type="SUPFAM" id="SSF58104">
    <property type="entry name" value="Methyl-accepting chemotaxis protein (MCP) signaling domain"/>
    <property type="match status" value="1"/>
</dbReference>
<keyword evidence="6" id="KW-0812">Transmembrane</keyword>
<dbReference type="AlphaFoldDB" id="A0A916XR70"/>
<dbReference type="GO" id="GO:0006935">
    <property type="term" value="P:chemotaxis"/>
    <property type="evidence" value="ECO:0007669"/>
    <property type="project" value="InterPro"/>
</dbReference>
<dbReference type="CDD" id="cd19411">
    <property type="entry name" value="MCP2201-like_sensor"/>
    <property type="match status" value="1"/>
</dbReference>
<evidence type="ECO:0000256" key="6">
    <source>
        <dbReference type="SAM" id="Phobius"/>
    </source>
</evidence>
<feature type="region of interest" description="Disordered" evidence="5">
    <location>
        <begin position="559"/>
        <end position="595"/>
    </location>
</feature>
<dbReference type="Proteomes" id="UP000637423">
    <property type="component" value="Unassembled WGS sequence"/>
</dbReference>
<dbReference type="PROSITE" id="PS50111">
    <property type="entry name" value="CHEMOTAXIS_TRANSDUC_2"/>
    <property type="match status" value="1"/>
</dbReference>
<protein>
    <submittedName>
        <fullName evidence="8">Methyl-accepting chemotaxis protein</fullName>
    </submittedName>
</protein>
<keyword evidence="4" id="KW-0807">Transducer</keyword>
<evidence type="ECO:0000256" key="2">
    <source>
        <dbReference type="ARBA" id="ARBA00022481"/>
    </source>
</evidence>
<dbReference type="GO" id="GO:0007165">
    <property type="term" value="P:signal transduction"/>
    <property type="evidence" value="ECO:0007669"/>
    <property type="project" value="UniProtKB-KW"/>
</dbReference>
<name>A0A916XR70_9BURK</name>
<feature type="compositionally biased region" description="Low complexity" evidence="5">
    <location>
        <begin position="562"/>
        <end position="587"/>
    </location>
</feature>
<dbReference type="InterPro" id="IPR004090">
    <property type="entry name" value="Chemotax_Me-accpt_rcpt"/>
</dbReference>
<evidence type="ECO:0000259" key="7">
    <source>
        <dbReference type="PROSITE" id="PS50111"/>
    </source>
</evidence>
<dbReference type="PRINTS" id="PR00260">
    <property type="entry name" value="CHEMTRNSDUCR"/>
</dbReference>
<proteinExistence type="inferred from homology"/>
<sequence>MNLAKMKVGKRLAVGFALVLALLVATTVLGIARMSQIQGRLEKVIGVSNVESRLVMDMRAIVYDRMVSLRNLTLLTDAGDMEPELAKIKEQSKKYSEAEAKLSDMFASEAGTSAEEKALLAKLKEQEAASSGLPAKAQALGMANDPEAATITLIKKIRPVQKKWLDALDEMVTLEDKINAQIATDAKSAFATASSMMIILGVLAVLAGIAAAWAITRSLLNQLGGEPDYAAKIASQIAAGDLSAPIDTKQGDNSSLLAEMKAMRDSLVNIVGQVRVGTDTIATASSEIATGNLDLSSRTEQQAGSLEKTTSSMKELTVTVKQNADNAREANQLAASASEVARQGGVVVAQVVDTMGSINESAKKIVDIISVIDGIAFQTNILALNAAVEAARAGEQGRGFAVVAAEVRNLAQRSAAAAKEIKTLIGDSSEKVEVGSKLVAQAGITIDQVVTSVKHVTDIIAEISAASQEQSVGIEEVNHAIIEMDGVTQQNAALVEEAAAAAQSLQDQAAELARVVSIFKLSAADQFNITSAAQAASAASAAPVVQRVEAKPVAIKSRANKPKAIAARPATTAKPARKSAAASAKSSQNDEWVEF</sequence>
<dbReference type="SMART" id="SM00283">
    <property type="entry name" value="MA"/>
    <property type="match status" value="1"/>
</dbReference>
<evidence type="ECO:0000256" key="4">
    <source>
        <dbReference type="PROSITE-ProRule" id="PRU00284"/>
    </source>
</evidence>
<dbReference type="RefSeq" id="WP_229751314.1">
    <property type="nucleotide sequence ID" value="NZ_BMED01000006.1"/>
</dbReference>
<feature type="transmembrane region" description="Helical" evidence="6">
    <location>
        <begin position="196"/>
        <end position="215"/>
    </location>
</feature>
<dbReference type="Gene3D" id="1.10.287.950">
    <property type="entry name" value="Methyl-accepting chemotaxis protein"/>
    <property type="match status" value="1"/>
</dbReference>
<comment type="similarity">
    <text evidence="3">Belongs to the methyl-accepting chemotaxis (MCP) protein family.</text>
</comment>
<accession>A0A916XR70</accession>
<keyword evidence="6" id="KW-0472">Membrane</keyword>
<comment type="caution">
    <text evidence="8">The sequence shown here is derived from an EMBL/GenBank/DDBJ whole genome shotgun (WGS) entry which is preliminary data.</text>
</comment>
<dbReference type="CDD" id="cd11386">
    <property type="entry name" value="MCP_signal"/>
    <property type="match status" value="1"/>
</dbReference>
<dbReference type="InterPro" id="IPR047347">
    <property type="entry name" value="YvaQ-like_sensor"/>
</dbReference>
<organism evidence="8 9">
    <name type="scientific">Undibacterium terreum</name>
    <dbReference type="NCBI Taxonomy" id="1224302"/>
    <lineage>
        <taxon>Bacteria</taxon>
        <taxon>Pseudomonadati</taxon>
        <taxon>Pseudomonadota</taxon>
        <taxon>Betaproteobacteria</taxon>
        <taxon>Burkholderiales</taxon>
        <taxon>Oxalobacteraceae</taxon>
        <taxon>Undibacterium</taxon>
    </lineage>
</organism>
<dbReference type="GO" id="GO:0005886">
    <property type="term" value="C:plasma membrane"/>
    <property type="evidence" value="ECO:0007669"/>
    <property type="project" value="TreeGrafter"/>
</dbReference>
<dbReference type="Pfam" id="PF12729">
    <property type="entry name" value="4HB_MCP_1"/>
    <property type="match status" value="1"/>
</dbReference>
<dbReference type="InterPro" id="IPR051310">
    <property type="entry name" value="MCP_chemotaxis"/>
</dbReference>
<evidence type="ECO:0000256" key="5">
    <source>
        <dbReference type="SAM" id="MobiDB-lite"/>
    </source>
</evidence>
<feature type="domain" description="Methyl-accepting transducer" evidence="7">
    <location>
        <begin position="277"/>
        <end position="506"/>
    </location>
</feature>
<dbReference type="EMBL" id="BMED01000006">
    <property type="protein sequence ID" value="GGC94375.1"/>
    <property type="molecule type" value="Genomic_DNA"/>
</dbReference>
<evidence type="ECO:0000313" key="9">
    <source>
        <dbReference type="Proteomes" id="UP000637423"/>
    </source>
</evidence>
<dbReference type="Pfam" id="PF00015">
    <property type="entry name" value="MCPsignal"/>
    <property type="match status" value="1"/>
</dbReference>
<comment type="subcellular location">
    <subcellularLocation>
        <location evidence="1">Membrane</location>
    </subcellularLocation>
</comment>
<dbReference type="GO" id="GO:0004888">
    <property type="term" value="F:transmembrane signaling receptor activity"/>
    <property type="evidence" value="ECO:0007669"/>
    <property type="project" value="InterPro"/>
</dbReference>
<evidence type="ECO:0000256" key="1">
    <source>
        <dbReference type="ARBA" id="ARBA00004370"/>
    </source>
</evidence>
<keyword evidence="6" id="KW-1133">Transmembrane helix</keyword>
<dbReference type="FunFam" id="1.10.287.950:FF:000001">
    <property type="entry name" value="Methyl-accepting chemotaxis sensory transducer"/>
    <property type="match status" value="1"/>
</dbReference>
<reference evidence="8" key="2">
    <citation type="submission" date="2020-09" db="EMBL/GenBank/DDBJ databases">
        <authorList>
            <person name="Sun Q."/>
            <person name="Zhou Y."/>
        </authorList>
    </citation>
    <scope>NUCLEOTIDE SEQUENCE</scope>
    <source>
        <strain evidence="8">CGMCC 1.10998</strain>
    </source>
</reference>
<dbReference type="InterPro" id="IPR004089">
    <property type="entry name" value="MCPsignal_dom"/>
</dbReference>
<reference evidence="8" key="1">
    <citation type="journal article" date="2014" name="Int. J. Syst. Evol. Microbiol.">
        <title>Complete genome sequence of Corynebacterium casei LMG S-19264T (=DSM 44701T), isolated from a smear-ripened cheese.</title>
        <authorList>
            <consortium name="US DOE Joint Genome Institute (JGI-PGF)"/>
            <person name="Walter F."/>
            <person name="Albersmeier A."/>
            <person name="Kalinowski J."/>
            <person name="Ruckert C."/>
        </authorList>
    </citation>
    <scope>NUCLEOTIDE SEQUENCE</scope>
    <source>
        <strain evidence="8">CGMCC 1.10998</strain>
    </source>
</reference>
<evidence type="ECO:0000256" key="3">
    <source>
        <dbReference type="ARBA" id="ARBA00029447"/>
    </source>
</evidence>
<dbReference type="InterPro" id="IPR024478">
    <property type="entry name" value="HlyB_4HB_MCP"/>
</dbReference>
<keyword evidence="9" id="KW-1185">Reference proteome</keyword>
<evidence type="ECO:0000313" key="8">
    <source>
        <dbReference type="EMBL" id="GGC94375.1"/>
    </source>
</evidence>
<gene>
    <name evidence="8" type="ORF">GCM10011396_47180</name>
</gene>
<keyword evidence="2" id="KW-0488">Methylation</keyword>
<dbReference type="PANTHER" id="PTHR43531">
    <property type="entry name" value="PROTEIN ICFG"/>
    <property type="match status" value="1"/>
</dbReference>
<dbReference type="PANTHER" id="PTHR43531:SF14">
    <property type="entry name" value="METHYL-ACCEPTING CHEMOTAXIS PROTEIN I-RELATED"/>
    <property type="match status" value="1"/>
</dbReference>